<organism evidence="2">
    <name type="scientific">Escherichia coli</name>
    <dbReference type="NCBI Taxonomy" id="562"/>
    <lineage>
        <taxon>Bacteria</taxon>
        <taxon>Pseudomonadati</taxon>
        <taxon>Pseudomonadota</taxon>
        <taxon>Gammaproteobacteria</taxon>
        <taxon>Enterobacterales</taxon>
        <taxon>Enterobacteriaceae</taxon>
        <taxon>Escherichia</taxon>
    </lineage>
</organism>
<accession>A0A0G4DBN2</accession>
<proteinExistence type="predicted"/>
<geneLocation type="plasmid" evidence="2">
    <name>pCMY2</name>
</geneLocation>
<protein>
    <submittedName>
        <fullName evidence="2">Uncharacterized protein</fullName>
    </submittedName>
</protein>
<feature type="region of interest" description="Disordered" evidence="1">
    <location>
        <begin position="252"/>
        <end position="275"/>
    </location>
</feature>
<evidence type="ECO:0000313" key="2">
    <source>
        <dbReference type="EMBL" id="BAR88013.1"/>
    </source>
</evidence>
<keyword evidence="2" id="KW-0614">Plasmid</keyword>
<dbReference type="EMBL" id="LC019731">
    <property type="protein sequence ID" value="BAR88013.1"/>
    <property type="molecule type" value="Genomic_DNA"/>
</dbReference>
<feature type="region of interest" description="Disordered" evidence="1">
    <location>
        <begin position="26"/>
        <end position="48"/>
    </location>
</feature>
<name>A0A0G4DBN2_ECOLX</name>
<evidence type="ECO:0000256" key="1">
    <source>
        <dbReference type="SAM" id="MobiDB-lite"/>
    </source>
</evidence>
<dbReference type="AlphaFoldDB" id="A0A0G4DBN2"/>
<reference evidence="2" key="1">
    <citation type="journal article" date="2015" name="Antimicrob. Agents Chemother.">
        <title>Transfer of CMY-2 Cephalosporinase from Escherichia coli to Virulent Klebsiella pneumoniae Causing a Recurrent Liver Abscess.</title>
        <authorList>
            <person name="Lin Y.T."/>
            <person name="Pan Y.J."/>
            <person name="Lin T.L."/>
            <person name="Fung C.P."/>
            <person name="Wang J.T."/>
        </authorList>
    </citation>
    <scope>NUCLEOTIDE SEQUENCE</scope>
    <source>
        <strain evidence="2">TVGHEC01</strain>
        <plasmid evidence="2">pCMY2</plasmid>
    </source>
</reference>
<sequence length="275" mass="30598">MTAAAKRTLASLPARLRWRHGTARTRHGGHITENPQGHAPHGRVKRSRRRLPLCSVRGPAGKRRGFTPPVSSFPDFCQGIRHAADFGPGFPDHLPQNTTVKPAAGRFIGYTQHIAGQPTGQDMLNTIADQVHFHRRKTCSPVHDGIEHHGQVFVIFIEPAGVIAFLHDQAKAARLAGQQRLTGGGQRRTDTPRIFCHLVTDASYRIVHRIKNSPDFVFGQPFSGIRERHLRSVCRKYRQRLPLTAGQYQFRPGSGQSLNGGGQERRQYAAVTVDK</sequence>
<feature type="compositionally biased region" description="Basic and acidic residues" evidence="1">
    <location>
        <begin position="263"/>
        <end position="275"/>
    </location>
</feature>